<reference evidence="1 2" key="1">
    <citation type="submission" date="2020-02" db="EMBL/GenBank/DDBJ databases">
        <title>Characterization of phylogenetic diversity of novel bifidobacterial species isolated in Czech ZOOs.</title>
        <authorList>
            <person name="Lugli G.A."/>
            <person name="Vera N.B."/>
            <person name="Ventura M."/>
        </authorList>
    </citation>
    <scope>NUCLEOTIDE SEQUENCE [LARGE SCALE GENOMIC DNA]</scope>
    <source>
        <strain evidence="1 2">DSM 109957</strain>
    </source>
</reference>
<dbReference type="Proteomes" id="UP000532194">
    <property type="component" value="Unassembled WGS sequence"/>
</dbReference>
<proteinExistence type="predicted"/>
<keyword evidence="2" id="KW-1185">Reference proteome</keyword>
<name>A0A7Y0EP47_9BIFI</name>
<dbReference type="EMBL" id="JAAIII010000003">
    <property type="protein sequence ID" value="NMM93837.1"/>
    <property type="molecule type" value="Genomic_DNA"/>
</dbReference>
<gene>
    <name evidence="1" type="ORF">G1C95_1024</name>
</gene>
<accession>A0A7Y0EP47</accession>
<comment type="caution">
    <text evidence="1">The sequence shown here is derived from an EMBL/GenBank/DDBJ whole genome shotgun (WGS) entry which is preliminary data.</text>
</comment>
<sequence length="38" mass="4480">MQNIKKKPNRAASTIVLYCDTHWFNTYGSRFATLIRHP</sequence>
<dbReference type="AlphaFoldDB" id="A0A7Y0EP47"/>
<organism evidence="1 2">
    <name type="scientific">Bifidobacterium oedipodis</name>
    <dbReference type="NCBI Taxonomy" id="2675322"/>
    <lineage>
        <taxon>Bacteria</taxon>
        <taxon>Bacillati</taxon>
        <taxon>Actinomycetota</taxon>
        <taxon>Actinomycetes</taxon>
        <taxon>Bifidobacteriales</taxon>
        <taxon>Bifidobacteriaceae</taxon>
        <taxon>Bifidobacterium</taxon>
    </lineage>
</organism>
<evidence type="ECO:0000313" key="1">
    <source>
        <dbReference type="EMBL" id="NMM93837.1"/>
    </source>
</evidence>
<evidence type="ECO:0000313" key="2">
    <source>
        <dbReference type="Proteomes" id="UP000532194"/>
    </source>
</evidence>
<protein>
    <submittedName>
        <fullName evidence="1">Uncharacterized protein</fullName>
    </submittedName>
</protein>